<evidence type="ECO:0000256" key="5">
    <source>
        <dbReference type="ARBA" id="ARBA00023136"/>
    </source>
</evidence>
<dbReference type="RefSeq" id="XP_040643834.1">
    <property type="nucleotide sequence ID" value="XM_040791924.1"/>
</dbReference>
<dbReference type="InterPro" id="IPR001708">
    <property type="entry name" value="YidC/ALB3/OXA1/COX18"/>
</dbReference>
<dbReference type="PANTHER" id="PTHR12428:SF65">
    <property type="entry name" value="CYTOCHROME C OXIDASE ASSEMBLY PROTEIN COX18, MITOCHONDRIAL"/>
    <property type="match status" value="1"/>
</dbReference>
<proteinExistence type="inferred from homology"/>
<comment type="similarity">
    <text evidence="2">Belongs to the OXA1/ALB3/YidC family.</text>
</comment>
<feature type="transmembrane region" description="Helical" evidence="6">
    <location>
        <begin position="60"/>
        <end position="82"/>
    </location>
</feature>
<evidence type="ECO:0000256" key="6">
    <source>
        <dbReference type="SAM" id="Phobius"/>
    </source>
</evidence>
<accession>A0A135L8K8</accession>
<evidence type="ECO:0000256" key="4">
    <source>
        <dbReference type="ARBA" id="ARBA00022989"/>
    </source>
</evidence>
<dbReference type="OrthoDB" id="2148490at2759"/>
<evidence type="ECO:0000313" key="8">
    <source>
        <dbReference type="Proteomes" id="UP000070168"/>
    </source>
</evidence>
<sequence length="345" mass="38818">MYALRSTHALHSTRRIIQLPRLQVRQFHPTRPAPSAIIDLALDSSTAFIHGVHNVSCLPWVASIPLTAVLVRTFVGLPIMIYTRLHRHREKKISLIISAWARRYQEKASTHQKATSREKKLTPFERKKKVALDLRNQKAVLHKRWGISGKHKAIGLLQIPVFIALMESLRGMSGNNSGIIAWLSSFIESQDPASAAQSLHLTVEPTLANEGALWFPDLLAGDSTGVLPLLLTASILGNVLTGWKVMPLSEIQLLSKTEMYKQISLSGLRSFIVVFTCYIGFASWTQEMPTALMLYWITSTNLATLQTWILDNKVFSPVMFRHHIQKSIAFVKPGDDDPFQLKNLR</sequence>
<dbReference type="GO" id="GO:0032979">
    <property type="term" value="P:protein insertion into mitochondrial inner membrane from matrix"/>
    <property type="evidence" value="ECO:0007669"/>
    <property type="project" value="TreeGrafter"/>
</dbReference>
<keyword evidence="4 6" id="KW-1133">Transmembrane helix</keyword>
<dbReference type="GO" id="GO:0033617">
    <property type="term" value="P:mitochondrial respiratory chain complex IV assembly"/>
    <property type="evidence" value="ECO:0007669"/>
    <property type="project" value="TreeGrafter"/>
</dbReference>
<reference evidence="7 8" key="1">
    <citation type="journal article" date="2016" name="BMC Genomics">
        <title>Genome sequencing and secondary metabolism of the postharvest pathogen Penicillium griseofulvum.</title>
        <authorList>
            <person name="Banani H."/>
            <person name="Marcet-Houben M."/>
            <person name="Ballester A.R."/>
            <person name="Abbruscato P."/>
            <person name="Gonzalez-Candelas L."/>
            <person name="Gabaldon T."/>
            <person name="Spadaro D."/>
        </authorList>
    </citation>
    <scope>NUCLEOTIDE SEQUENCE [LARGE SCALE GENOMIC DNA]</scope>
    <source>
        <strain evidence="7 8">PG3</strain>
    </source>
</reference>
<protein>
    <submittedName>
        <fullName evidence="7">Membrane insertase OXA1/ALB3/YidC</fullName>
    </submittedName>
</protein>
<keyword evidence="5 6" id="KW-0472">Membrane</keyword>
<dbReference type="AlphaFoldDB" id="A0A135L8K8"/>
<dbReference type="GeneID" id="63707224"/>
<comment type="subcellular location">
    <subcellularLocation>
        <location evidence="1">Membrane</location>
        <topology evidence="1">Multi-pass membrane protein</topology>
    </subcellularLocation>
</comment>
<dbReference type="STRING" id="5078.A0A135L8K8"/>
<keyword evidence="8" id="KW-1185">Reference proteome</keyword>
<evidence type="ECO:0000256" key="1">
    <source>
        <dbReference type="ARBA" id="ARBA00004141"/>
    </source>
</evidence>
<name>A0A135L8K8_PENPA</name>
<dbReference type="EMBL" id="LHQR01000072">
    <property type="protein sequence ID" value="KXG45298.1"/>
    <property type="molecule type" value="Genomic_DNA"/>
</dbReference>
<dbReference type="OMA" id="WQRKRIV"/>
<organism evidence="7 8">
    <name type="scientific">Penicillium patulum</name>
    <name type="common">Penicillium griseofulvum</name>
    <dbReference type="NCBI Taxonomy" id="5078"/>
    <lineage>
        <taxon>Eukaryota</taxon>
        <taxon>Fungi</taxon>
        <taxon>Dikarya</taxon>
        <taxon>Ascomycota</taxon>
        <taxon>Pezizomycotina</taxon>
        <taxon>Eurotiomycetes</taxon>
        <taxon>Eurotiomycetidae</taxon>
        <taxon>Eurotiales</taxon>
        <taxon>Aspergillaceae</taxon>
        <taxon>Penicillium</taxon>
    </lineage>
</organism>
<dbReference type="PANTHER" id="PTHR12428">
    <property type="entry name" value="OXA1"/>
    <property type="match status" value="1"/>
</dbReference>
<evidence type="ECO:0000313" key="7">
    <source>
        <dbReference type="EMBL" id="KXG45298.1"/>
    </source>
</evidence>
<gene>
    <name evidence="7" type="ORF">PGRI_042110</name>
</gene>
<dbReference type="Proteomes" id="UP000070168">
    <property type="component" value="Unassembled WGS sequence"/>
</dbReference>
<comment type="caution">
    <text evidence="7">The sequence shown here is derived from an EMBL/GenBank/DDBJ whole genome shotgun (WGS) entry which is preliminary data.</text>
</comment>
<feature type="transmembrane region" description="Helical" evidence="6">
    <location>
        <begin position="267"/>
        <end position="286"/>
    </location>
</feature>
<dbReference type="GO" id="GO:0032977">
    <property type="term" value="F:membrane insertase activity"/>
    <property type="evidence" value="ECO:0007669"/>
    <property type="project" value="InterPro"/>
</dbReference>
<evidence type="ECO:0000256" key="2">
    <source>
        <dbReference type="ARBA" id="ARBA00009877"/>
    </source>
</evidence>
<evidence type="ECO:0000256" key="3">
    <source>
        <dbReference type="ARBA" id="ARBA00022692"/>
    </source>
</evidence>
<keyword evidence="3 6" id="KW-0812">Transmembrane</keyword>
<dbReference type="GO" id="GO:0005743">
    <property type="term" value="C:mitochondrial inner membrane"/>
    <property type="evidence" value="ECO:0007669"/>
    <property type="project" value="TreeGrafter"/>
</dbReference>